<keyword evidence="1" id="KW-0812">Transmembrane</keyword>
<feature type="transmembrane region" description="Helical" evidence="1">
    <location>
        <begin position="6"/>
        <end position="28"/>
    </location>
</feature>
<evidence type="ECO:0000256" key="1">
    <source>
        <dbReference type="SAM" id="Phobius"/>
    </source>
</evidence>
<protein>
    <submittedName>
        <fullName evidence="2">Uncharacterized protein</fullName>
    </submittedName>
</protein>
<proteinExistence type="predicted"/>
<evidence type="ECO:0000313" key="2">
    <source>
        <dbReference type="EMBL" id="DAE03222.1"/>
    </source>
</evidence>
<dbReference type="EMBL" id="BK015360">
    <property type="protein sequence ID" value="DAE03222.1"/>
    <property type="molecule type" value="Genomic_DNA"/>
</dbReference>
<reference evidence="2" key="1">
    <citation type="journal article" date="2021" name="Proc. Natl. Acad. Sci. U.S.A.">
        <title>A Catalog of Tens of Thousands of Viruses from Human Metagenomes Reveals Hidden Associations with Chronic Diseases.</title>
        <authorList>
            <person name="Tisza M.J."/>
            <person name="Buck C.B."/>
        </authorList>
    </citation>
    <scope>NUCLEOTIDE SEQUENCE</scope>
    <source>
        <strain evidence="2">Ct2kB26</strain>
    </source>
</reference>
<organism evidence="2">
    <name type="scientific">Siphoviridae sp. ct2kB26</name>
    <dbReference type="NCBI Taxonomy" id="2825317"/>
    <lineage>
        <taxon>Viruses</taxon>
        <taxon>Duplodnaviria</taxon>
        <taxon>Heunggongvirae</taxon>
        <taxon>Uroviricota</taxon>
        <taxon>Caudoviricetes</taxon>
    </lineage>
</organism>
<sequence length="177" mass="19250">MDDRSSGMSWIAVLFVIIVIFAIFGNGFGGWGRGNMPAVVSDGGCSRVSNCQVEKQEIIDTAHTQYLIEQQSNDTRMAINASTEAITSQASRIYEQRLQETIFDLKMENQNLKNGIFTKEQTDALSEKLSAFCCGFDRRLDAIECRMLTKPALYGVAATGAGQVIPATCGSCNGSTL</sequence>
<keyword evidence="1" id="KW-1133">Transmembrane helix</keyword>
<accession>A0A8S5P806</accession>
<keyword evidence="1" id="KW-0472">Membrane</keyword>
<name>A0A8S5P806_9CAUD</name>